<protein>
    <submittedName>
        <fullName evidence="1">Uncharacterized protein</fullName>
    </submittedName>
</protein>
<dbReference type="Proteomes" id="UP000595437">
    <property type="component" value="Chromosome 3"/>
</dbReference>
<accession>A0A7T8K9S0</accession>
<dbReference type="EMBL" id="CP045892">
    <property type="protein sequence ID" value="QQP52152.1"/>
    <property type="molecule type" value="Genomic_DNA"/>
</dbReference>
<organism evidence="1 2">
    <name type="scientific">Caligus rogercresseyi</name>
    <name type="common">Sea louse</name>
    <dbReference type="NCBI Taxonomy" id="217165"/>
    <lineage>
        <taxon>Eukaryota</taxon>
        <taxon>Metazoa</taxon>
        <taxon>Ecdysozoa</taxon>
        <taxon>Arthropoda</taxon>
        <taxon>Crustacea</taxon>
        <taxon>Multicrustacea</taxon>
        <taxon>Hexanauplia</taxon>
        <taxon>Copepoda</taxon>
        <taxon>Siphonostomatoida</taxon>
        <taxon>Caligidae</taxon>
        <taxon>Caligus</taxon>
    </lineage>
</organism>
<gene>
    <name evidence="1" type="ORF">FKW44_004199</name>
</gene>
<dbReference type="AlphaFoldDB" id="A0A7T8K9S0"/>
<name>A0A7T8K9S0_CALRO</name>
<reference evidence="2" key="1">
    <citation type="submission" date="2021-01" db="EMBL/GenBank/DDBJ databases">
        <title>Caligus Genome Assembly.</title>
        <authorList>
            <person name="Gallardo-Escarate C."/>
        </authorList>
    </citation>
    <scope>NUCLEOTIDE SEQUENCE [LARGE SCALE GENOMIC DNA]</scope>
</reference>
<evidence type="ECO:0000313" key="1">
    <source>
        <dbReference type="EMBL" id="QQP52152.1"/>
    </source>
</evidence>
<proteinExistence type="predicted"/>
<evidence type="ECO:0000313" key="2">
    <source>
        <dbReference type="Proteomes" id="UP000595437"/>
    </source>
</evidence>
<keyword evidence="2" id="KW-1185">Reference proteome</keyword>
<sequence length="56" mass="6206">MQLPSCVQSPLFHRIPGQGELPTYSSRHLSAGLDYSYCELLNDLLVTAGLPTRLVF</sequence>